<accession>A0A1H9T5W4</accession>
<sequence length="92" mass="8828">MLVELGPVDRWGWGADGLGVEVGVGWVVGELGLGGDEVGQGQAGWEAGVPAAAQLVPGFGVGVLGVVQVVAQVVRAGVGGEGAAVGGGPDLQ</sequence>
<keyword evidence="2" id="KW-1185">Reference proteome</keyword>
<evidence type="ECO:0000313" key="1">
    <source>
        <dbReference type="EMBL" id="SER92364.1"/>
    </source>
</evidence>
<name>A0A1H9T5W4_9MICO</name>
<organism evidence="1 2">
    <name type="scientific">Pedococcus cremeus</name>
    <dbReference type="NCBI Taxonomy" id="587636"/>
    <lineage>
        <taxon>Bacteria</taxon>
        <taxon>Bacillati</taxon>
        <taxon>Actinomycetota</taxon>
        <taxon>Actinomycetes</taxon>
        <taxon>Micrococcales</taxon>
        <taxon>Intrasporangiaceae</taxon>
        <taxon>Pedococcus</taxon>
    </lineage>
</organism>
<dbReference type="AlphaFoldDB" id="A0A1H9T5W4"/>
<dbReference type="STRING" id="587636.SAMN05216199_1448"/>
<dbReference type="EMBL" id="FOHB01000002">
    <property type="protein sequence ID" value="SER92364.1"/>
    <property type="molecule type" value="Genomic_DNA"/>
</dbReference>
<reference evidence="2" key="1">
    <citation type="submission" date="2016-10" db="EMBL/GenBank/DDBJ databases">
        <authorList>
            <person name="Varghese N."/>
            <person name="Submissions S."/>
        </authorList>
    </citation>
    <scope>NUCLEOTIDE SEQUENCE [LARGE SCALE GENOMIC DNA]</scope>
    <source>
        <strain evidence="2">CGMCC 1.6963</strain>
    </source>
</reference>
<protein>
    <submittedName>
        <fullName evidence="1">Uncharacterized protein</fullName>
    </submittedName>
</protein>
<proteinExistence type="predicted"/>
<dbReference type="Proteomes" id="UP000199019">
    <property type="component" value="Unassembled WGS sequence"/>
</dbReference>
<evidence type="ECO:0000313" key="2">
    <source>
        <dbReference type="Proteomes" id="UP000199019"/>
    </source>
</evidence>
<gene>
    <name evidence="1" type="ORF">SAMN05216199_1448</name>
</gene>